<dbReference type="Gene3D" id="3.40.30.10">
    <property type="entry name" value="Glutaredoxin"/>
    <property type="match status" value="1"/>
</dbReference>
<dbReference type="SUPFAM" id="SSF52833">
    <property type="entry name" value="Thioredoxin-like"/>
    <property type="match status" value="1"/>
</dbReference>
<evidence type="ECO:0000313" key="9">
    <source>
        <dbReference type="Proteomes" id="UP001597347"/>
    </source>
</evidence>
<dbReference type="PANTHER" id="PTHR42852">
    <property type="entry name" value="THIOL:DISULFIDE INTERCHANGE PROTEIN DSBE"/>
    <property type="match status" value="1"/>
</dbReference>
<organism evidence="8 9">
    <name type="scientific">Amnibacterium endophyticum</name>
    <dbReference type="NCBI Taxonomy" id="2109337"/>
    <lineage>
        <taxon>Bacteria</taxon>
        <taxon>Bacillati</taxon>
        <taxon>Actinomycetota</taxon>
        <taxon>Actinomycetes</taxon>
        <taxon>Micrococcales</taxon>
        <taxon>Microbacteriaceae</taxon>
        <taxon>Amnibacterium</taxon>
    </lineage>
</organism>
<keyword evidence="5" id="KW-0676">Redox-active center</keyword>
<evidence type="ECO:0000256" key="4">
    <source>
        <dbReference type="ARBA" id="ARBA00023157"/>
    </source>
</evidence>
<name>A0ABW4LD59_9MICO</name>
<feature type="chain" id="PRO_5046361684" evidence="6">
    <location>
        <begin position="22"/>
        <end position="186"/>
    </location>
</feature>
<comment type="caution">
    <text evidence="8">The sequence shown here is derived from an EMBL/GenBank/DDBJ whole genome shotgun (WGS) entry which is preliminary data.</text>
</comment>
<dbReference type="PANTHER" id="PTHR42852:SF6">
    <property type="entry name" value="THIOL:DISULFIDE INTERCHANGE PROTEIN DSBE"/>
    <property type="match status" value="1"/>
</dbReference>
<feature type="signal peptide" evidence="6">
    <location>
        <begin position="1"/>
        <end position="21"/>
    </location>
</feature>
<dbReference type="PROSITE" id="PS51257">
    <property type="entry name" value="PROKAR_LIPOPROTEIN"/>
    <property type="match status" value="1"/>
</dbReference>
<evidence type="ECO:0000256" key="1">
    <source>
        <dbReference type="ARBA" id="ARBA00004196"/>
    </source>
</evidence>
<sequence length="186" mass="19838">MRRALVPVLAAALLLTGCTEAGPNQDRLDINGVVTEWKHPDTPPVEFTGTTVEGKPFDLKDTRGSVTVVNFWYNACSPCRAEAPVLKDLAADFAKDGVRFVGVNTRDDRATAAGFERQFSPGYPSVVDQENGSAAQLAFAGVRGPNTTPTTLVLDREGRVTARYGSLANESVLRTLIQDAVDGTAA</sequence>
<dbReference type="InterPro" id="IPR050553">
    <property type="entry name" value="Thioredoxin_ResA/DsbE_sf"/>
</dbReference>
<reference evidence="9" key="1">
    <citation type="journal article" date="2019" name="Int. J. Syst. Evol. Microbiol.">
        <title>The Global Catalogue of Microorganisms (GCM) 10K type strain sequencing project: providing services to taxonomists for standard genome sequencing and annotation.</title>
        <authorList>
            <consortium name="The Broad Institute Genomics Platform"/>
            <consortium name="The Broad Institute Genome Sequencing Center for Infectious Disease"/>
            <person name="Wu L."/>
            <person name="Ma J."/>
        </authorList>
    </citation>
    <scope>NUCLEOTIDE SEQUENCE [LARGE SCALE GENOMIC DNA]</scope>
    <source>
        <strain evidence="9">CGMCC 1.12471</strain>
    </source>
</reference>
<dbReference type="Pfam" id="PF00578">
    <property type="entry name" value="AhpC-TSA"/>
    <property type="match status" value="1"/>
</dbReference>
<dbReference type="RefSeq" id="WP_377933283.1">
    <property type="nucleotide sequence ID" value="NZ_JBHUEA010000008.1"/>
</dbReference>
<accession>A0ABW4LD59</accession>
<dbReference type="InterPro" id="IPR013766">
    <property type="entry name" value="Thioredoxin_domain"/>
</dbReference>
<evidence type="ECO:0000259" key="7">
    <source>
        <dbReference type="PROSITE" id="PS51352"/>
    </source>
</evidence>
<keyword evidence="3" id="KW-0812">Transmembrane</keyword>
<keyword evidence="2" id="KW-0201">Cytochrome c-type biogenesis</keyword>
<evidence type="ECO:0000256" key="5">
    <source>
        <dbReference type="ARBA" id="ARBA00023284"/>
    </source>
</evidence>
<proteinExistence type="predicted"/>
<keyword evidence="9" id="KW-1185">Reference proteome</keyword>
<dbReference type="InterPro" id="IPR036249">
    <property type="entry name" value="Thioredoxin-like_sf"/>
</dbReference>
<gene>
    <name evidence="8" type="ORF">ACFSBI_06680</name>
</gene>
<keyword evidence="3" id="KW-0735">Signal-anchor</keyword>
<dbReference type="EMBL" id="JBHUEA010000008">
    <property type="protein sequence ID" value="MFD1721232.1"/>
    <property type="molecule type" value="Genomic_DNA"/>
</dbReference>
<feature type="domain" description="Thioredoxin" evidence="7">
    <location>
        <begin position="38"/>
        <end position="182"/>
    </location>
</feature>
<comment type="subcellular location">
    <subcellularLocation>
        <location evidence="1">Cell envelope</location>
    </subcellularLocation>
</comment>
<evidence type="ECO:0000256" key="2">
    <source>
        <dbReference type="ARBA" id="ARBA00022748"/>
    </source>
</evidence>
<dbReference type="InterPro" id="IPR000866">
    <property type="entry name" value="AhpC/TSA"/>
</dbReference>
<protein>
    <submittedName>
        <fullName evidence="8">TlpA family protein disulfide reductase</fullName>
    </submittedName>
</protein>
<evidence type="ECO:0000256" key="6">
    <source>
        <dbReference type="SAM" id="SignalP"/>
    </source>
</evidence>
<dbReference type="PROSITE" id="PS51352">
    <property type="entry name" value="THIOREDOXIN_2"/>
    <property type="match status" value="1"/>
</dbReference>
<evidence type="ECO:0000256" key="3">
    <source>
        <dbReference type="ARBA" id="ARBA00022968"/>
    </source>
</evidence>
<evidence type="ECO:0000313" key="8">
    <source>
        <dbReference type="EMBL" id="MFD1721232.1"/>
    </source>
</evidence>
<keyword evidence="4" id="KW-1015">Disulfide bond</keyword>
<keyword evidence="6" id="KW-0732">Signal</keyword>
<dbReference type="Proteomes" id="UP001597347">
    <property type="component" value="Unassembled WGS sequence"/>
</dbReference>
<dbReference type="CDD" id="cd02966">
    <property type="entry name" value="TlpA_like_family"/>
    <property type="match status" value="1"/>
</dbReference>